<dbReference type="GO" id="GO:0009398">
    <property type="term" value="P:FMN biosynthetic process"/>
    <property type="evidence" value="ECO:0007669"/>
    <property type="project" value="UniProtKB-UniPathway"/>
</dbReference>
<accession>A0A1M6CST7</accession>
<dbReference type="GO" id="GO:0006747">
    <property type="term" value="P:FAD biosynthetic process"/>
    <property type="evidence" value="ECO:0007669"/>
    <property type="project" value="UniProtKB-UniPathway"/>
</dbReference>
<dbReference type="InterPro" id="IPR014729">
    <property type="entry name" value="Rossmann-like_a/b/a_fold"/>
</dbReference>
<dbReference type="GO" id="GO:0003919">
    <property type="term" value="F:FMN adenylyltransferase activity"/>
    <property type="evidence" value="ECO:0007669"/>
    <property type="project" value="UniProtKB-EC"/>
</dbReference>
<keyword evidence="22" id="KW-1185">Reference proteome</keyword>
<dbReference type="Gene3D" id="2.40.30.30">
    <property type="entry name" value="Riboflavin kinase-like"/>
    <property type="match status" value="1"/>
</dbReference>
<evidence type="ECO:0000256" key="1">
    <source>
        <dbReference type="ARBA" id="ARBA00002121"/>
    </source>
</evidence>
<comment type="pathway">
    <text evidence="2">Cofactor biosynthesis; FAD biosynthesis; FAD from FMN: step 1/1.</text>
</comment>
<evidence type="ECO:0000256" key="19">
    <source>
        <dbReference type="ARBA" id="ARBA00049494"/>
    </source>
</evidence>
<protein>
    <recommendedName>
        <fullName evidence="7">Bifunctional riboflavin kinase/FMN adenylyltransferase</fullName>
        <ecNumber evidence="5">2.7.1.26</ecNumber>
        <ecNumber evidence="6">2.7.7.2</ecNumber>
    </recommendedName>
    <alternativeName>
        <fullName evidence="17">Riboflavin biosynthesis protein RibF</fullName>
    </alternativeName>
</protein>
<dbReference type="InterPro" id="IPR015864">
    <property type="entry name" value="FAD_synthase"/>
</dbReference>
<keyword evidence="13 21" id="KW-0418">Kinase</keyword>
<dbReference type="InterPro" id="IPR023468">
    <property type="entry name" value="Riboflavin_kinase"/>
</dbReference>
<evidence type="ECO:0000256" key="5">
    <source>
        <dbReference type="ARBA" id="ARBA00012105"/>
    </source>
</evidence>
<evidence type="ECO:0000256" key="6">
    <source>
        <dbReference type="ARBA" id="ARBA00012393"/>
    </source>
</evidence>
<dbReference type="PANTHER" id="PTHR22749">
    <property type="entry name" value="RIBOFLAVIN KINASE/FMN ADENYLYLTRANSFERASE"/>
    <property type="match status" value="1"/>
</dbReference>
<dbReference type="Pfam" id="PF01687">
    <property type="entry name" value="Flavokinase"/>
    <property type="match status" value="1"/>
</dbReference>
<dbReference type="GO" id="GO:0009231">
    <property type="term" value="P:riboflavin biosynthetic process"/>
    <property type="evidence" value="ECO:0007669"/>
    <property type="project" value="InterPro"/>
</dbReference>
<keyword evidence="9" id="KW-0288">FMN</keyword>
<gene>
    <name evidence="21" type="ORF">SAMN04488513_101861</name>
</gene>
<evidence type="ECO:0000256" key="11">
    <source>
        <dbReference type="ARBA" id="ARBA00022695"/>
    </source>
</evidence>
<dbReference type="SMART" id="SM00904">
    <property type="entry name" value="Flavokinase"/>
    <property type="match status" value="1"/>
</dbReference>
<dbReference type="CDD" id="cd02064">
    <property type="entry name" value="FAD_synthetase_N"/>
    <property type="match status" value="1"/>
</dbReference>
<evidence type="ECO:0000256" key="2">
    <source>
        <dbReference type="ARBA" id="ARBA00004726"/>
    </source>
</evidence>
<evidence type="ECO:0000256" key="13">
    <source>
        <dbReference type="ARBA" id="ARBA00022777"/>
    </source>
</evidence>
<evidence type="ECO:0000313" key="22">
    <source>
        <dbReference type="Proteomes" id="UP000184543"/>
    </source>
</evidence>
<dbReference type="Gene3D" id="3.40.50.620">
    <property type="entry name" value="HUPs"/>
    <property type="match status" value="1"/>
</dbReference>
<keyword evidence="12" id="KW-0547">Nucleotide-binding</keyword>
<evidence type="ECO:0000256" key="16">
    <source>
        <dbReference type="ARBA" id="ARBA00023268"/>
    </source>
</evidence>
<evidence type="ECO:0000256" key="18">
    <source>
        <dbReference type="ARBA" id="ARBA00047880"/>
    </source>
</evidence>
<dbReference type="AlphaFoldDB" id="A0A1M6CST7"/>
<keyword evidence="14" id="KW-0274">FAD</keyword>
<comment type="catalytic activity">
    <reaction evidence="19">
        <text>FMN + ATP + H(+) = FAD + diphosphate</text>
        <dbReference type="Rhea" id="RHEA:17237"/>
        <dbReference type="ChEBI" id="CHEBI:15378"/>
        <dbReference type="ChEBI" id="CHEBI:30616"/>
        <dbReference type="ChEBI" id="CHEBI:33019"/>
        <dbReference type="ChEBI" id="CHEBI:57692"/>
        <dbReference type="ChEBI" id="CHEBI:58210"/>
        <dbReference type="EC" id="2.7.7.2"/>
    </reaction>
</comment>
<dbReference type="NCBIfam" id="TIGR00083">
    <property type="entry name" value="ribF"/>
    <property type="match status" value="1"/>
</dbReference>
<keyword evidence="16" id="KW-0511">Multifunctional enzyme</keyword>
<evidence type="ECO:0000256" key="8">
    <source>
        <dbReference type="ARBA" id="ARBA00022630"/>
    </source>
</evidence>
<keyword evidence="15" id="KW-0067">ATP-binding</keyword>
<dbReference type="GO" id="GO:0008531">
    <property type="term" value="F:riboflavin kinase activity"/>
    <property type="evidence" value="ECO:0007669"/>
    <property type="project" value="UniProtKB-EC"/>
</dbReference>
<comment type="similarity">
    <text evidence="4">Belongs to the RibF family.</text>
</comment>
<dbReference type="PANTHER" id="PTHR22749:SF6">
    <property type="entry name" value="RIBOFLAVIN KINASE"/>
    <property type="match status" value="1"/>
</dbReference>
<dbReference type="EMBL" id="FQYU01000001">
    <property type="protein sequence ID" value="SHI63933.1"/>
    <property type="molecule type" value="Genomic_DNA"/>
</dbReference>
<evidence type="ECO:0000259" key="20">
    <source>
        <dbReference type="SMART" id="SM00904"/>
    </source>
</evidence>
<proteinExistence type="inferred from homology"/>
<evidence type="ECO:0000313" key="21">
    <source>
        <dbReference type="EMBL" id="SHI63933.1"/>
    </source>
</evidence>
<dbReference type="NCBIfam" id="NF004162">
    <property type="entry name" value="PRK05627.1-5"/>
    <property type="match status" value="1"/>
</dbReference>
<dbReference type="InterPro" id="IPR015865">
    <property type="entry name" value="Riboflavin_kinase_bac/euk"/>
</dbReference>
<dbReference type="FunFam" id="2.40.30.30:FF:000003">
    <property type="entry name" value="Riboflavin biosynthesis protein"/>
    <property type="match status" value="1"/>
</dbReference>
<comment type="catalytic activity">
    <reaction evidence="18">
        <text>riboflavin + ATP = FMN + ADP + H(+)</text>
        <dbReference type="Rhea" id="RHEA:14357"/>
        <dbReference type="ChEBI" id="CHEBI:15378"/>
        <dbReference type="ChEBI" id="CHEBI:30616"/>
        <dbReference type="ChEBI" id="CHEBI:57986"/>
        <dbReference type="ChEBI" id="CHEBI:58210"/>
        <dbReference type="ChEBI" id="CHEBI:456216"/>
        <dbReference type="EC" id="2.7.1.26"/>
    </reaction>
</comment>
<name>A0A1M6CST7_9FLAO</name>
<dbReference type="Proteomes" id="UP000184543">
    <property type="component" value="Unassembled WGS sequence"/>
</dbReference>
<dbReference type="GO" id="GO:0005524">
    <property type="term" value="F:ATP binding"/>
    <property type="evidence" value="ECO:0007669"/>
    <property type="project" value="UniProtKB-KW"/>
</dbReference>
<evidence type="ECO:0000256" key="9">
    <source>
        <dbReference type="ARBA" id="ARBA00022643"/>
    </source>
</evidence>
<sequence length="253" mass="28914">MVLQKDTDIKLLNTIDEKTQILKDLGLDQLIIHPFTKEFSRLTATEFVRDILVNQLKTKKIIIGYDHRFGRNRNANITDLRAFGSTLDFEVEEIPAQEVEEVSVSSTKIRKALEEGNIATANTYLGYHYMLTGTIVKGKGLGRQLNFPTANLHIGENYKLIPKNGVYVVQAELKGHTVYGMMNIGYNPTVSGKDKSIEINFFDFSQDLYGQKIQVEILHRIRDEHKFDSVEDLRRQLQKDKQTSLALLSKQPE</sequence>
<evidence type="ECO:0000256" key="17">
    <source>
        <dbReference type="ARBA" id="ARBA00032176"/>
    </source>
</evidence>
<keyword evidence="8" id="KW-0285">Flavoprotein</keyword>
<evidence type="ECO:0000256" key="4">
    <source>
        <dbReference type="ARBA" id="ARBA00010214"/>
    </source>
</evidence>
<dbReference type="STRING" id="192903.SAMN04488513_101861"/>
<dbReference type="UniPathway" id="UPA00277">
    <property type="reaction ID" value="UER00407"/>
</dbReference>
<evidence type="ECO:0000256" key="14">
    <source>
        <dbReference type="ARBA" id="ARBA00022827"/>
    </source>
</evidence>
<dbReference type="EC" id="2.7.7.2" evidence="6"/>
<evidence type="ECO:0000256" key="7">
    <source>
        <dbReference type="ARBA" id="ARBA00018483"/>
    </source>
</evidence>
<organism evidence="21 22">
    <name type="scientific">Pseudozobellia thermophila</name>
    <dbReference type="NCBI Taxonomy" id="192903"/>
    <lineage>
        <taxon>Bacteria</taxon>
        <taxon>Pseudomonadati</taxon>
        <taxon>Bacteroidota</taxon>
        <taxon>Flavobacteriia</taxon>
        <taxon>Flavobacteriales</taxon>
        <taxon>Flavobacteriaceae</taxon>
        <taxon>Pseudozobellia</taxon>
    </lineage>
</organism>
<keyword evidence="11 21" id="KW-0548">Nucleotidyltransferase</keyword>
<evidence type="ECO:0000256" key="12">
    <source>
        <dbReference type="ARBA" id="ARBA00022741"/>
    </source>
</evidence>
<comment type="pathway">
    <text evidence="3">Cofactor biosynthesis; FMN biosynthesis; FMN from riboflavin (ATP route): step 1/1.</text>
</comment>
<evidence type="ECO:0000256" key="3">
    <source>
        <dbReference type="ARBA" id="ARBA00005201"/>
    </source>
</evidence>
<comment type="function">
    <text evidence="1">Catalyzes the phosphorylation of riboflavin to FMN followed by the adenylation of FMN to FAD.</text>
</comment>
<reference evidence="22" key="1">
    <citation type="submission" date="2016-11" db="EMBL/GenBank/DDBJ databases">
        <authorList>
            <person name="Varghese N."/>
            <person name="Submissions S."/>
        </authorList>
    </citation>
    <scope>NUCLEOTIDE SEQUENCE [LARGE SCALE GENOMIC DNA]</scope>
    <source>
        <strain evidence="22">DSM 19858</strain>
    </source>
</reference>
<dbReference type="SUPFAM" id="SSF52374">
    <property type="entry name" value="Nucleotidylyl transferase"/>
    <property type="match status" value="1"/>
</dbReference>
<dbReference type="InterPro" id="IPR023465">
    <property type="entry name" value="Riboflavin_kinase_dom_sf"/>
</dbReference>
<keyword evidence="10 21" id="KW-0808">Transferase</keyword>
<dbReference type="Pfam" id="PF06574">
    <property type="entry name" value="FAD_syn"/>
    <property type="match status" value="1"/>
</dbReference>
<evidence type="ECO:0000256" key="10">
    <source>
        <dbReference type="ARBA" id="ARBA00022679"/>
    </source>
</evidence>
<dbReference type="EC" id="2.7.1.26" evidence="5"/>
<dbReference type="UniPathway" id="UPA00276">
    <property type="reaction ID" value="UER00406"/>
</dbReference>
<evidence type="ECO:0000256" key="15">
    <source>
        <dbReference type="ARBA" id="ARBA00022840"/>
    </source>
</evidence>
<feature type="domain" description="Riboflavin kinase" evidence="20">
    <location>
        <begin position="124"/>
        <end position="249"/>
    </location>
</feature>
<dbReference type="SUPFAM" id="SSF82114">
    <property type="entry name" value="Riboflavin kinase-like"/>
    <property type="match status" value="1"/>
</dbReference>
<dbReference type="InterPro" id="IPR002606">
    <property type="entry name" value="Riboflavin_kinase_bac"/>
</dbReference>